<dbReference type="PANTHER" id="PTHR45911:SF4">
    <property type="entry name" value="MULTIPLE C2 AND TRANSMEMBRANE DOMAIN-CONTAINING PROTEIN"/>
    <property type="match status" value="1"/>
</dbReference>
<dbReference type="EMBL" id="CAJNJA010036660">
    <property type="protein sequence ID" value="CAE7723326.1"/>
    <property type="molecule type" value="Genomic_DNA"/>
</dbReference>
<reference evidence="4" key="1">
    <citation type="submission" date="2021-02" db="EMBL/GenBank/DDBJ databases">
        <authorList>
            <person name="Dougan E. K."/>
            <person name="Rhodes N."/>
            <person name="Thang M."/>
            <person name="Chan C."/>
        </authorList>
    </citation>
    <scope>NUCLEOTIDE SEQUENCE</scope>
</reference>
<keyword evidence="1" id="KW-0479">Metal-binding</keyword>
<comment type="caution">
    <text evidence="4">The sequence shown here is derived from an EMBL/GenBank/DDBJ whole genome shotgun (WGS) entry which is preliminary data.</text>
</comment>
<dbReference type="PROSITE" id="PS50004">
    <property type="entry name" value="C2"/>
    <property type="match status" value="1"/>
</dbReference>
<accession>A0A812X8B4</accession>
<dbReference type="GO" id="GO:0005509">
    <property type="term" value="F:calcium ion binding"/>
    <property type="evidence" value="ECO:0007669"/>
    <property type="project" value="TreeGrafter"/>
</dbReference>
<dbReference type="Pfam" id="PF00168">
    <property type="entry name" value="C2"/>
    <property type="match status" value="1"/>
</dbReference>
<dbReference type="SUPFAM" id="SSF49562">
    <property type="entry name" value="C2 domain (Calcium/lipid-binding domain, CaLB)"/>
    <property type="match status" value="1"/>
</dbReference>
<dbReference type="AlphaFoldDB" id="A0A812X8B4"/>
<evidence type="ECO:0000313" key="5">
    <source>
        <dbReference type="Proteomes" id="UP000601435"/>
    </source>
</evidence>
<gene>
    <name evidence="4" type="primary">MCTP1</name>
    <name evidence="4" type="ORF">SNEC2469_LOCUS20862</name>
</gene>
<protein>
    <submittedName>
        <fullName evidence="4">MCTP1 protein</fullName>
    </submittedName>
</protein>
<keyword evidence="2" id="KW-0106">Calcium</keyword>
<dbReference type="PANTHER" id="PTHR45911">
    <property type="entry name" value="C2 DOMAIN-CONTAINING PROTEIN"/>
    <property type="match status" value="1"/>
</dbReference>
<dbReference type="Gene3D" id="2.60.40.150">
    <property type="entry name" value="C2 domain"/>
    <property type="match status" value="1"/>
</dbReference>
<dbReference type="Proteomes" id="UP000601435">
    <property type="component" value="Unassembled WGS sequence"/>
</dbReference>
<dbReference type="InterPro" id="IPR000008">
    <property type="entry name" value="C2_dom"/>
</dbReference>
<proteinExistence type="predicted"/>
<evidence type="ECO:0000259" key="3">
    <source>
        <dbReference type="PROSITE" id="PS50004"/>
    </source>
</evidence>
<dbReference type="GO" id="GO:0016020">
    <property type="term" value="C:membrane"/>
    <property type="evidence" value="ECO:0007669"/>
    <property type="project" value="TreeGrafter"/>
</dbReference>
<dbReference type="CDD" id="cd00030">
    <property type="entry name" value="C2"/>
    <property type="match status" value="1"/>
</dbReference>
<dbReference type="OrthoDB" id="439732at2759"/>
<name>A0A812X8B4_9DINO</name>
<evidence type="ECO:0000256" key="2">
    <source>
        <dbReference type="ARBA" id="ARBA00022837"/>
    </source>
</evidence>
<sequence length="175" mass="18365">MIVGSSDAKAPAQELEVTVKSAQGLREASHAGTTDPYCVVEVLGSQSRFQTKTLQRTVNPVWEETGTLIVARNGVVKVTIYDFDNALQDEVLGSVEIPSTSFADGSFEGRLPLQDAQAKGQASLQVGLRVLRNVQAPNSGSTARSSEGSAAALAVPPTLLQAFPDLALPPCLDSV</sequence>
<dbReference type="InterPro" id="IPR035892">
    <property type="entry name" value="C2_domain_sf"/>
</dbReference>
<feature type="domain" description="C2" evidence="3">
    <location>
        <begin position="1"/>
        <end position="113"/>
    </location>
</feature>
<evidence type="ECO:0000313" key="4">
    <source>
        <dbReference type="EMBL" id="CAE7723326.1"/>
    </source>
</evidence>
<dbReference type="SMART" id="SM00239">
    <property type="entry name" value="C2"/>
    <property type="match status" value="1"/>
</dbReference>
<evidence type="ECO:0000256" key="1">
    <source>
        <dbReference type="ARBA" id="ARBA00022723"/>
    </source>
</evidence>
<keyword evidence="5" id="KW-1185">Reference proteome</keyword>
<organism evidence="4 5">
    <name type="scientific">Symbiodinium necroappetens</name>
    <dbReference type="NCBI Taxonomy" id="1628268"/>
    <lineage>
        <taxon>Eukaryota</taxon>
        <taxon>Sar</taxon>
        <taxon>Alveolata</taxon>
        <taxon>Dinophyceae</taxon>
        <taxon>Suessiales</taxon>
        <taxon>Symbiodiniaceae</taxon>
        <taxon>Symbiodinium</taxon>
    </lineage>
</organism>